<keyword evidence="1" id="KW-0472">Membrane</keyword>
<feature type="transmembrane region" description="Helical" evidence="1">
    <location>
        <begin position="7"/>
        <end position="27"/>
    </location>
</feature>
<organism evidence="2 3">
    <name type="scientific">Planococcus massiliensis</name>
    <dbReference type="NCBI Taxonomy" id="1499687"/>
    <lineage>
        <taxon>Bacteria</taxon>
        <taxon>Bacillati</taxon>
        <taxon>Bacillota</taxon>
        <taxon>Bacilli</taxon>
        <taxon>Bacillales</taxon>
        <taxon>Caryophanaceae</taxon>
        <taxon>Planococcus</taxon>
    </lineage>
</organism>
<dbReference type="AlphaFoldDB" id="A0A098ELP5"/>
<dbReference type="OrthoDB" id="2352996at2"/>
<keyword evidence="3" id="KW-1185">Reference proteome</keyword>
<keyword evidence="1" id="KW-0812">Transmembrane</keyword>
<dbReference type="STRING" id="1499687.BN1080_02188"/>
<keyword evidence="1" id="KW-1133">Transmembrane helix</keyword>
<accession>A0A098ELP5</accession>
<dbReference type="Proteomes" id="UP000043699">
    <property type="component" value="Unassembled WGS sequence"/>
</dbReference>
<evidence type="ECO:0000256" key="1">
    <source>
        <dbReference type="SAM" id="Phobius"/>
    </source>
</evidence>
<evidence type="ECO:0000313" key="2">
    <source>
        <dbReference type="EMBL" id="CEG23239.1"/>
    </source>
</evidence>
<reference evidence="2 3" key="1">
    <citation type="submission" date="2014-09" db="EMBL/GenBank/DDBJ databases">
        <authorList>
            <person name="Urmite Genomes Urmite Genomes"/>
        </authorList>
    </citation>
    <scope>NUCLEOTIDE SEQUENCE [LARGE SCALE GENOMIC DNA]</scope>
    <source>
        <strain evidence="2 3">ES2</strain>
    </source>
</reference>
<dbReference type="EMBL" id="CCXS01000001">
    <property type="protein sequence ID" value="CEG23239.1"/>
    <property type="molecule type" value="Genomic_DNA"/>
</dbReference>
<protein>
    <submittedName>
        <fullName evidence="2">Uncharacterized protein</fullName>
    </submittedName>
</protein>
<evidence type="ECO:0000313" key="3">
    <source>
        <dbReference type="Proteomes" id="UP000043699"/>
    </source>
</evidence>
<sequence length="113" mass="12754">MKRTWGWILGIVLFSGLFFYFTTFFSYEASSAALSGFPVPKSAKLTEENEAAKLYEWSRASEEKGIPFGYEVVLKANGWEKGSRQGASVRYTKGEEQIDVISASNRLILIRIQ</sequence>
<proteinExistence type="predicted"/>
<gene>
    <name evidence="2" type="ORF">BN1080_02188</name>
</gene>
<name>A0A098ELP5_9BACL</name>
<dbReference type="RefSeq" id="WP_052652018.1">
    <property type="nucleotide sequence ID" value="NZ_CCXS01000001.1"/>
</dbReference>